<feature type="transmembrane region" description="Helical" evidence="1">
    <location>
        <begin position="28"/>
        <end position="45"/>
    </location>
</feature>
<dbReference type="Pfam" id="PF11913">
    <property type="entry name" value="DUF3431"/>
    <property type="match status" value="1"/>
</dbReference>
<dbReference type="OrthoDB" id="28755at2759"/>
<accession>A0A6A5R8E3</accession>
<feature type="transmembrane region" description="Helical" evidence="1">
    <location>
        <begin position="97"/>
        <end position="117"/>
    </location>
</feature>
<feature type="transmembrane region" description="Helical" evidence="1">
    <location>
        <begin position="217"/>
        <end position="236"/>
    </location>
</feature>
<keyword evidence="1" id="KW-0812">Transmembrane</keyword>
<feature type="transmembrane region" description="Helical" evidence="1">
    <location>
        <begin position="154"/>
        <end position="170"/>
    </location>
</feature>
<reference evidence="2" key="1">
    <citation type="journal article" date="2020" name="Stud. Mycol.">
        <title>101 Dothideomycetes genomes: a test case for predicting lifestyles and emergence of pathogens.</title>
        <authorList>
            <person name="Haridas S."/>
            <person name="Albert R."/>
            <person name="Binder M."/>
            <person name="Bloem J."/>
            <person name="Labutti K."/>
            <person name="Salamov A."/>
            <person name="Andreopoulos B."/>
            <person name="Baker S."/>
            <person name="Barry K."/>
            <person name="Bills G."/>
            <person name="Bluhm B."/>
            <person name="Cannon C."/>
            <person name="Castanera R."/>
            <person name="Culley D."/>
            <person name="Daum C."/>
            <person name="Ezra D."/>
            <person name="Gonzalez J."/>
            <person name="Henrissat B."/>
            <person name="Kuo A."/>
            <person name="Liang C."/>
            <person name="Lipzen A."/>
            <person name="Lutzoni F."/>
            <person name="Magnuson J."/>
            <person name="Mondo S."/>
            <person name="Nolan M."/>
            <person name="Ohm R."/>
            <person name="Pangilinan J."/>
            <person name="Park H.-J."/>
            <person name="Ramirez L."/>
            <person name="Alfaro M."/>
            <person name="Sun H."/>
            <person name="Tritt A."/>
            <person name="Yoshinaga Y."/>
            <person name="Zwiers L.-H."/>
            <person name="Turgeon B."/>
            <person name="Goodwin S."/>
            <person name="Spatafora J."/>
            <person name="Crous P."/>
            <person name="Grigoriev I."/>
        </authorList>
    </citation>
    <scope>NUCLEOTIDE SEQUENCE</scope>
    <source>
        <strain evidence="2">CBS 183.55</strain>
    </source>
</reference>
<proteinExistence type="predicted"/>
<organism evidence="2 3">
    <name type="scientific">Didymella exigua CBS 183.55</name>
    <dbReference type="NCBI Taxonomy" id="1150837"/>
    <lineage>
        <taxon>Eukaryota</taxon>
        <taxon>Fungi</taxon>
        <taxon>Dikarya</taxon>
        <taxon>Ascomycota</taxon>
        <taxon>Pezizomycotina</taxon>
        <taxon>Dothideomycetes</taxon>
        <taxon>Pleosporomycetidae</taxon>
        <taxon>Pleosporales</taxon>
        <taxon>Pleosporineae</taxon>
        <taxon>Didymellaceae</taxon>
        <taxon>Didymella</taxon>
    </lineage>
</organism>
<feature type="transmembrane region" description="Helical" evidence="1">
    <location>
        <begin position="377"/>
        <end position="394"/>
    </location>
</feature>
<dbReference type="EMBL" id="ML978993">
    <property type="protein sequence ID" value="KAF1924465.1"/>
    <property type="molecule type" value="Genomic_DNA"/>
</dbReference>
<dbReference type="RefSeq" id="XP_033444718.1">
    <property type="nucleotide sequence ID" value="XM_033596867.1"/>
</dbReference>
<dbReference type="PANTHER" id="PTHR37490:SF1">
    <property type="entry name" value="GLYCOSYLTRANSFERASE 2-LIKE DOMAIN-CONTAINING PROTEIN"/>
    <property type="match status" value="1"/>
</dbReference>
<dbReference type="GeneID" id="54354534"/>
<keyword evidence="3" id="KW-1185">Reference proteome</keyword>
<feature type="transmembrane region" description="Helical" evidence="1">
    <location>
        <begin position="57"/>
        <end position="76"/>
    </location>
</feature>
<feature type="transmembrane region" description="Helical" evidence="1">
    <location>
        <begin position="123"/>
        <end position="142"/>
    </location>
</feature>
<feature type="transmembrane region" description="Helical" evidence="1">
    <location>
        <begin position="289"/>
        <end position="308"/>
    </location>
</feature>
<feature type="transmembrane region" description="Helical" evidence="1">
    <location>
        <begin position="314"/>
        <end position="332"/>
    </location>
</feature>
<gene>
    <name evidence="2" type="ORF">M421DRAFT_72346</name>
</gene>
<name>A0A6A5R8E3_9PLEO</name>
<evidence type="ECO:0000313" key="3">
    <source>
        <dbReference type="Proteomes" id="UP000800082"/>
    </source>
</evidence>
<evidence type="ECO:0000313" key="2">
    <source>
        <dbReference type="EMBL" id="KAF1924465.1"/>
    </source>
</evidence>
<feature type="transmembrane region" description="Helical" evidence="1">
    <location>
        <begin position="176"/>
        <end position="196"/>
    </location>
</feature>
<protein>
    <submittedName>
        <fullName evidence="2">Uncharacterized protein</fullName>
    </submittedName>
</protein>
<sequence>MPAESSPVSQHATATSTSSSIFVVHRRLVWLVCTSISLLSARHLLVEQNLHYPLQLYFGQLVITAFVALQPCWTWPETQEPFRERPESRSSATWGTILFLTSMCLTALSTICALQAILHFQNLPTLIMMTMIAYFAESLFFLFARTIPLTPAELIRISLLLVAGVGLLFTEYRLSVPGLVSSIPAMLLAGIARALWQIAVRNYPEAIVGNVTSSGRSVAIAALVGVAWILVFRTGYPHFELDLGSVPLFAIHSVSSALALILGKSLLLPIDERVFDTVFHIDSAYGRHVYDALILTAFTGIVGCYSTLSLRRSYTNVYQFCCFLLAMICISSRTHNSVAGTLIQRYRLACSTYNLVDGSSTPSTEGRNTMFNKILRRYSLSISVALLWIAYLGFNFTERSESHKFAVLDRDYGAAYPVEIVVSMYREPVNEVSKLLHNLKSIPALSDAHSTIYIKNDKADIETIRQQTGADRIVTLPNIGREGETFLNHILRRWDSLARQTVFLQADIHNPREFYPHLKNYYSRQQTGYLSLGWSGAVCNCADCSDRLFWQDNTHFVPQIHGRIDNSTSCKNVLLSYKGQFIVSAARIRGVAKDVYNDLWQAFVDEKSWAHQSPYLQGRPDSMSAPDFGYTMERLWNLLFQCSNSDVAWKCPSLVSGWRIGGDISDCQCFD</sequence>
<keyword evidence="1" id="KW-0472">Membrane</keyword>
<keyword evidence="1" id="KW-1133">Transmembrane helix</keyword>
<feature type="transmembrane region" description="Helical" evidence="1">
    <location>
        <begin position="248"/>
        <end position="268"/>
    </location>
</feature>
<dbReference type="Proteomes" id="UP000800082">
    <property type="component" value="Unassembled WGS sequence"/>
</dbReference>
<dbReference type="InterPro" id="IPR021838">
    <property type="entry name" value="DUF3431"/>
</dbReference>
<evidence type="ECO:0000256" key="1">
    <source>
        <dbReference type="SAM" id="Phobius"/>
    </source>
</evidence>
<dbReference type="AlphaFoldDB" id="A0A6A5R8E3"/>
<dbReference type="PANTHER" id="PTHR37490">
    <property type="entry name" value="EXPRESSED PROTEIN"/>
    <property type="match status" value="1"/>
</dbReference>